<evidence type="ECO:0000313" key="2">
    <source>
        <dbReference type="Proteomes" id="UP000005283"/>
    </source>
</evidence>
<dbReference type="EMBL" id="ADEG01000004">
    <property type="protein sequence ID" value="EFA93259.1"/>
    <property type="molecule type" value="Genomic_DNA"/>
</dbReference>
<evidence type="ECO:0000313" key="1">
    <source>
        <dbReference type="EMBL" id="EFA93259.1"/>
    </source>
</evidence>
<protein>
    <submittedName>
        <fullName evidence="1">Uncharacterized protein</fullName>
    </submittedName>
</protein>
<proteinExistence type="predicted"/>
<keyword evidence="2" id="KW-1185">Reference proteome</keyword>
<organism evidence="1 2">
    <name type="scientific">Hoylesella buccalis ATCC 35310</name>
    <dbReference type="NCBI Taxonomy" id="679190"/>
    <lineage>
        <taxon>Bacteria</taxon>
        <taxon>Pseudomonadati</taxon>
        <taxon>Bacteroidota</taxon>
        <taxon>Bacteroidia</taxon>
        <taxon>Bacteroidales</taxon>
        <taxon>Prevotellaceae</taxon>
        <taxon>Hoylesella</taxon>
    </lineage>
</organism>
<sequence length="44" mass="5027">MLGAFTNNLALAFKYAKHEQYLQVKDNQYVAIICKSFALSFNVL</sequence>
<dbReference type="AlphaFoldDB" id="D1W2I2"/>
<comment type="caution">
    <text evidence="1">The sequence shown here is derived from an EMBL/GenBank/DDBJ whole genome shotgun (WGS) entry which is preliminary data.</text>
</comment>
<name>D1W2I2_9BACT</name>
<reference evidence="1 2" key="1">
    <citation type="submission" date="2009-12" db="EMBL/GenBank/DDBJ databases">
        <title>Genome Sequence of Prevotella buccalis ATCC 35310.</title>
        <authorList>
            <person name="Durkin A.S."/>
            <person name="Madupu R."/>
            <person name="Torralba M."/>
            <person name="Methe B."/>
            <person name="Sutton G."/>
            <person name="Strausberg R.L."/>
            <person name="Nelson K.E."/>
        </authorList>
    </citation>
    <scope>NUCLEOTIDE SEQUENCE [LARGE SCALE GENOMIC DNA]</scope>
    <source>
        <strain evidence="1 2">ATCC 35310</strain>
    </source>
</reference>
<accession>D1W2I2</accession>
<gene>
    <name evidence="1" type="ORF">HMPREF0650_1801</name>
</gene>
<dbReference type="Proteomes" id="UP000005283">
    <property type="component" value="Unassembled WGS sequence"/>
</dbReference>